<evidence type="ECO:0000256" key="1">
    <source>
        <dbReference type="SAM" id="MobiDB-lite"/>
    </source>
</evidence>
<keyword evidence="2" id="KW-1133">Transmembrane helix</keyword>
<reference evidence="3 4" key="1">
    <citation type="submission" date="2023-06" db="EMBL/GenBank/DDBJ databases">
        <title>Altererythrobacter rubellus NBRC 112769 genome.</title>
        <authorList>
            <person name="Zhang K."/>
        </authorList>
    </citation>
    <scope>NUCLEOTIDE SEQUENCE [LARGE SCALE GENOMIC DNA]</scope>
    <source>
        <strain evidence="3 4">NBRC 112769</strain>
    </source>
</reference>
<proteinExistence type="predicted"/>
<evidence type="ECO:0000256" key="2">
    <source>
        <dbReference type="SAM" id="Phobius"/>
    </source>
</evidence>
<protein>
    <recommendedName>
        <fullName evidence="5">Transmembrane protein</fullName>
    </recommendedName>
</protein>
<dbReference type="RefSeq" id="WP_285976040.1">
    <property type="nucleotide sequence ID" value="NZ_CP127221.1"/>
</dbReference>
<accession>A0A9Y2F985</accession>
<keyword evidence="4" id="KW-1185">Reference proteome</keyword>
<evidence type="ECO:0000313" key="4">
    <source>
        <dbReference type="Proteomes" id="UP001231445"/>
    </source>
</evidence>
<evidence type="ECO:0008006" key="5">
    <source>
        <dbReference type="Google" id="ProtNLM"/>
    </source>
</evidence>
<name>A0A9Y2F985_9SPHN</name>
<keyword evidence="2" id="KW-0472">Membrane</keyword>
<keyword evidence="2" id="KW-0812">Transmembrane</keyword>
<dbReference type="EMBL" id="CP127221">
    <property type="protein sequence ID" value="WIW95726.1"/>
    <property type="molecule type" value="Genomic_DNA"/>
</dbReference>
<dbReference type="Proteomes" id="UP001231445">
    <property type="component" value="Chromosome"/>
</dbReference>
<evidence type="ECO:0000313" key="3">
    <source>
        <dbReference type="EMBL" id="WIW95726.1"/>
    </source>
</evidence>
<feature type="region of interest" description="Disordered" evidence="1">
    <location>
        <begin position="211"/>
        <end position="234"/>
    </location>
</feature>
<sequence>MGYSDISTRKAPLSRHPAFMPLIAAWLAALLGGSMAVLPAGMINAGLAQAPFALPAFAASQIAIAGLAAILGAGLGWAAARAVYAVQHRPEKSASAIEHAVSDTEESEVVEAKQIEPLRIFQLEECAQPVVEQEVVEAEVIEAEVFEDHVTVQEQVADDIAPVPQPYDDAPFYADVGLSELLGAPRVEDAEQNETAILSGMATGQIAVMEPEQETKPETTPPPVSTQPQAKLPQHGKAVNLLRAHDTRKLAMPQLIERFAVALDDQRRLAENAAHSYSPPLPPASLTQRLRALVGDAQPAE</sequence>
<organism evidence="3 4">
    <name type="scientific">Altererythrobacter rubellus</name>
    <dbReference type="NCBI Taxonomy" id="2173831"/>
    <lineage>
        <taxon>Bacteria</taxon>
        <taxon>Pseudomonadati</taxon>
        <taxon>Pseudomonadota</taxon>
        <taxon>Alphaproteobacteria</taxon>
        <taxon>Sphingomonadales</taxon>
        <taxon>Erythrobacteraceae</taxon>
        <taxon>Altererythrobacter</taxon>
    </lineage>
</organism>
<dbReference type="KEGG" id="arue:QQX03_01060"/>
<feature type="transmembrane region" description="Helical" evidence="2">
    <location>
        <begin position="58"/>
        <end position="80"/>
    </location>
</feature>
<dbReference type="AlphaFoldDB" id="A0A9Y2F985"/>
<gene>
    <name evidence="3" type="ORF">QQX03_01060</name>
</gene>